<evidence type="ECO:0000313" key="5">
    <source>
        <dbReference type="EMBL" id="AZS26540.1"/>
    </source>
</evidence>
<accession>A0A289GIE7</accession>
<dbReference type="InterPro" id="IPR000847">
    <property type="entry name" value="LysR_HTH_N"/>
</dbReference>
<organism evidence="5 6">
    <name type="scientific">Vibrio anguillarum</name>
    <name type="common">Listonella anguillarum</name>
    <dbReference type="NCBI Taxonomy" id="55601"/>
    <lineage>
        <taxon>Bacteria</taxon>
        <taxon>Pseudomonadati</taxon>
        <taxon>Pseudomonadota</taxon>
        <taxon>Gammaproteobacteria</taxon>
        <taxon>Vibrionales</taxon>
        <taxon>Vibrionaceae</taxon>
        <taxon>Vibrio</taxon>
    </lineage>
</organism>
<dbReference type="SUPFAM" id="SSF53850">
    <property type="entry name" value="Periplasmic binding protein-like II"/>
    <property type="match status" value="1"/>
</dbReference>
<dbReference type="InterPro" id="IPR005119">
    <property type="entry name" value="LysR_subst-bd"/>
</dbReference>
<evidence type="ECO:0000256" key="1">
    <source>
        <dbReference type="ARBA" id="ARBA00009437"/>
    </source>
</evidence>
<dbReference type="PROSITE" id="PS50931">
    <property type="entry name" value="HTH_LYSR"/>
    <property type="match status" value="1"/>
</dbReference>
<dbReference type="InterPro" id="IPR036390">
    <property type="entry name" value="WH_DNA-bd_sf"/>
</dbReference>
<keyword evidence="2" id="KW-0805">Transcription regulation</keyword>
<proteinExistence type="inferred from homology"/>
<dbReference type="Gene3D" id="1.10.10.10">
    <property type="entry name" value="Winged helix-like DNA-binding domain superfamily/Winged helix DNA-binding domain"/>
    <property type="match status" value="1"/>
</dbReference>
<dbReference type="Proteomes" id="UP000256923">
    <property type="component" value="Chromosome 2"/>
</dbReference>
<dbReference type="PRINTS" id="PR00039">
    <property type="entry name" value="HTHLYSR"/>
</dbReference>
<dbReference type="Pfam" id="PF00126">
    <property type="entry name" value="HTH_1"/>
    <property type="match status" value="1"/>
</dbReference>
<dbReference type="Gene3D" id="3.40.190.10">
    <property type="entry name" value="Periplasmic binding protein-like II"/>
    <property type="match status" value="2"/>
</dbReference>
<dbReference type="SUPFAM" id="SSF46785">
    <property type="entry name" value="Winged helix' DNA-binding domain"/>
    <property type="match status" value="1"/>
</dbReference>
<dbReference type="PANTHER" id="PTHR30346:SF30">
    <property type="entry name" value="SMALL NEUTRAL PROTEASE REGULATORY PROTEIN"/>
    <property type="match status" value="1"/>
</dbReference>
<reference evidence="5 6" key="1">
    <citation type="submission" date="2018-12" db="EMBL/GenBank/DDBJ databases">
        <title>Characterization and Draft Genome of Vibrio anguillarum J360 Marine Pathogen Isolated from an Outbreak in Lumpfish (Cyclopterus lumpus).</title>
        <authorList>
            <person name="Vasquez J.I."/>
            <person name="Cao T."/>
            <person name="Chakraborty S."/>
            <person name="Gnanagobal H."/>
            <person name="Wescot J."/>
            <person name="Boyce D."/>
            <person name="Santander J."/>
        </authorList>
    </citation>
    <scope>NUCLEOTIDE SEQUENCE [LARGE SCALE GENOMIC DNA]</scope>
    <source>
        <strain evidence="5 6">J360</strain>
    </source>
</reference>
<sequence length="294" mass="32956">MEFRYLKYFVAVAQTRHFTRAAEVLGIAQPPLSQQIKKLEHELDTLLFKRLPRGVELTEAGQMFYVDAVTILNDVDRAKAKVKQLARGEKNEVRMGFATSVAMNTQILSRVREIRDSFSNVNLTAVEQAMPELVELLKAKQLDIALVRLPCYASESLQRVVLFEEPFVAVIPLGHPLAEKDRLTLVQLKNEHVLLFPRETGPALHDGMKALFDDVGIRVDQRFSAPQLRSMVAMAQAGFGVAVVPQSLAEHIDDSAVITPIEEMPFNSQIAVLWEASNLNKHVLKVVKALSHQK</sequence>
<evidence type="ECO:0000256" key="2">
    <source>
        <dbReference type="ARBA" id="ARBA00023015"/>
    </source>
</evidence>
<evidence type="ECO:0000313" key="6">
    <source>
        <dbReference type="Proteomes" id="UP000256923"/>
    </source>
</evidence>
<dbReference type="AlphaFoldDB" id="A0A289GIE7"/>
<dbReference type="Pfam" id="PF03466">
    <property type="entry name" value="LysR_substrate"/>
    <property type="match status" value="1"/>
</dbReference>
<evidence type="ECO:0000256" key="3">
    <source>
        <dbReference type="ARBA" id="ARBA00023125"/>
    </source>
</evidence>
<keyword evidence="3" id="KW-0238">DNA-binding</keyword>
<dbReference type="GO" id="GO:0032993">
    <property type="term" value="C:protein-DNA complex"/>
    <property type="evidence" value="ECO:0007669"/>
    <property type="project" value="TreeGrafter"/>
</dbReference>
<dbReference type="GO" id="GO:0003700">
    <property type="term" value="F:DNA-binding transcription factor activity"/>
    <property type="evidence" value="ECO:0007669"/>
    <property type="project" value="InterPro"/>
</dbReference>
<dbReference type="EMBL" id="CP034673">
    <property type="protein sequence ID" value="AZS26540.1"/>
    <property type="molecule type" value="Genomic_DNA"/>
</dbReference>
<dbReference type="RefSeq" id="WP_069212238.1">
    <property type="nucleotide sequence ID" value="NZ_CP023055.1"/>
</dbReference>
<dbReference type="InterPro" id="IPR036388">
    <property type="entry name" value="WH-like_DNA-bd_sf"/>
</dbReference>
<dbReference type="GO" id="GO:0003677">
    <property type="term" value="F:DNA binding"/>
    <property type="evidence" value="ECO:0007669"/>
    <property type="project" value="UniProtKB-KW"/>
</dbReference>
<keyword evidence="4" id="KW-0804">Transcription</keyword>
<comment type="similarity">
    <text evidence="1">Belongs to the LysR transcriptional regulatory family.</text>
</comment>
<dbReference type="FunFam" id="1.10.10.10:FF:000001">
    <property type="entry name" value="LysR family transcriptional regulator"/>
    <property type="match status" value="1"/>
</dbReference>
<evidence type="ECO:0000256" key="4">
    <source>
        <dbReference type="ARBA" id="ARBA00023163"/>
    </source>
</evidence>
<dbReference type="PANTHER" id="PTHR30346">
    <property type="entry name" value="TRANSCRIPTIONAL DUAL REGULATOR HCAR-RELATED"/>
    <property type="match status" value="1"/>
</dbReference>
<name>A0A289GIE7_VIBAN</name>
<protein>
    <submittedName>
        <fullName evidence="5">LysR family transcriptional regulator</fullName>
    </submittedName>
</protein>
<gene>
    <name evidence="5" type="ORF">DYL72_16150</name>
</gene>